<dbReference type="AlphaFoldDB" id="K5BBG7"/>
<dbReference type="InterPro" id="IPR011944">
    <property type="entry name" value="Steroid_delta5-4_isomerase"/>
</dbReference>
<dbReference type="EMBL" id="AMRA01000052">
    <property type="protein sequence ID" value="EKF23960.1"/>
    <property type="molecule type" value="Genomic_DNA"/>
</dbReference>
<comment type="caution">
    <text evidence="1">The sequence shown here is derived from an EMBL/GenBank/DDBJ whole genome shotgun (WGS) entry which is preliminary data.</text>
</comment>
<dbReference type="SUPFAM" id="SSF54427">
    <property type="entry name" value="NTF2-like"/>
    <property type="match status" value="1"/>
</dbReference>
<dbReference type="Gene3D" id="3.10.450.50">
    <property type="match status" value="1"/>
</dbReference>
<dbReference type="InterPro" id="IPR032710">
    <property type="entry name" value="NTF2-like_dom_sf"/>
</dbReference>
<evidence type="ECO:0000313" key="2">
    <source>
        <dbReference type="Proteomes" id="UP000006265"/>
    </source>
</evidence>
<dbReference type="NCBIfam" id="TIGR02246">
    <property type="entry name" value="SgcJ/EcaC family oxidoreductase"/>
    <property type="match status" value="1"/>
</dbReference>
<protein>
    <submittedName>
        <fullName evidence="1">Uncharacterized protein</fullName>
    </submittedName>
</protein>
<dbReference type="eggNOG" id="COG4319">
    <property type="taxonomic scope" value="Bacteria"/>
</dbReference>
<dbReference type="STRING" id="1122247.GCA_000379865_00078"/>
<reference evidence="1 2" key="1">
    <citation type="journal article" date="2012" name="J. Bacteriol.">
        <title>Genome sequence of Mycobacterium hassiacum DSM 44199, a rare source of heat-stable mycobacterial proteins.</title>
        <authorList>
            <person name="Tiago I."/>
            <person name="Maranha A."/>
            <person name="Mendes V."/>
            <person name="Alarico S."/>
            <person name="Moynihan P.J."/>
            <person name="Clarke A.J."/>
            <person name="Macedo-Ribeiro S."/>
            <person name="Pereira P.J."/>
            <person name="Empadinhas N."/>
        </authorList>
    </citation>
    <scope>NUCLEOTIDE SEQUENCE [LARGE SCALE GENOMIC DNA]</scope>
    <source>
        <strain evidence="2">DSM 44199 / CIP 105218 / JCM 12690 / 3849</strain>
    </source>
</reference>
<gene>
    <name evidence="1" type="ORF">C731_2062</name>
</gene>
<proteinExistence type="predicted"/>
<accession>K5BBG7</accession>
<dbReference type="PATRIC" id="fig|1122247.3.peg.1983"/>
<name>K5BBG7_MYCHD</name>
<dbReference type="Pfam" id="PF12680">
    <property type="entry name" value="SnoaL_2"/>
    <property type="match status" value="1"/>
</dbReference>
<organism evidence="1 2">
    <name type="scientific">Mycolicibacterium hassiacum (strain DSM 44199 / CIP 105218 / JCM 12690 / 3849)</name>
    <name type="common">Mycobacterium hassiacum</name>
    <dbReference type="NCBI Taxonomy" id="1122247"/>
    <lineage>
        <taxon>Bacteria</taxon>
        <taxon>Bacillati</taxon>
        <taxon>Actinomycetota</taxon>
        <taxon>Actinomycetes</taxon>
        <taxon>Mycobacteriales</taxon>
        <taxon>Mycobacteriaceae</taxon>
        <taxon>Mycolicibacterium</taxon>
    </lineage>
</organism>
<dbReference type="InterPro" id="IPR037401">
    <property type="entry name" value="SnoaL-like"/>
</dbReference>
<dbReference type="Proteomes" id="UP000006265">
    <property type="component" value="Unassembled WGS sequence"/>
</dbReference>
<sequence>MKISDLGAVAERYLAAWAAHDLDAIVALHSADGVFRLHTGGAPAIGRDAVRSAFAAILEQFPALTVQVHRVLLGDRHWVLDWTLVSGQRRLDCLDLVELSDAGLVARKDTFVDAAQLPAALGAA</sequence>
<dbReference type="RefSeq" id="WP_005627193.1">
    <property type="nucleotide sequence ID" value="NZ_AMRA01000052.1"/>
</dbReference>
<dbReference type="OrthoDB" id="8855132at2"/>
<keyword evidence="2" id="KW-1185">Reference proteome</keyword>
<evidence type="ECO:0000313" key="1">
    <source>
        <dbReference type="EMBL" id="EKF23960.1"/>
    </source>
</evidence>